<dbReference type="GO" id="GO:0005509">
    <property type="term" value="F:calcium ion binding"/>
    <property type="evidence" value="ECO:0007669"/>
    <property type="project" value="InterPro"/>
</dbReference>
<keyword evidence="5" id="KW-0732">Signal</keyword>
<keyword evidence="6" id="KW-0406">Ion transport</keyword>
<keyword evidence="9" id="KW-0998">Cell outer membrane</keyword>
<evidence type="ECO:0000259" key="11">
    <source>
        <dbReference type="PROSITE" id="PS51123"/>
    </source>
</evidence>
<evidence type="ECO:0000256" key="9">
    <source>
        <dbReference type="ARBA" id="ARBA00023237"/>
    </source>
</evidence>
<protein>
    <recommendedName>
        <fullName evidence="11">OmpA-like domain-containing protein</fullName>
    </recommendedName>
</protein>
<name>A0A150X7U4_ROSEK</name>
<evidence type="ECO:0000313" key="13">
    <source>
        <dbReference type="Proteomes" id="UP000075583"/>
    </source>
</evidence>
<evidence type="ECO:0000256" key="4">
    <source>
        <dbReference type="ARBA" id="ARBA00022692"/>
    </source>
</evidence>
<keyword evidence="8 10" id="KW-0472">Membrane</keyword>
<sequence length="413" mass="45342">MAMGQTSYDRWRFEIGTTHNKLRQNYDDGMFNFSDIDHVGFRVAADYYINPSLNAELALSRGKMQHENEFRALITDVVTRLTYKFNNGYIMKEDAFFAPFLSTGFGITNMQDQEYFYGEYDGTHALIPLAAGFNLNINDKTSLVTQATYKNTIDDTYSYLQYNIGVKFSFQKDTDSDGDGIIDRKDACPDVAGVGENNGCPLEDDDNDGVANIYDACPNVAGTMNGCPDSDGDKVPDIYDACPNTAGSPALGGCPDSDNDGVADAQDPCPNTYGTVNGCTQQAIDAMNPQSEETIKVKLIEAAQDILFELDKATLTQGSYEALDDILKVLQENPGIKLDINGHADSTGSADYNYQLSKNRAETVRQYFINKGIAANRLMSEGFGEKAPKTGNATSGERALNRRVDIDFVINNN</sequence>
<dbReference type="InterPro" id="IPR003367">
    <property type="entry name" value="Thrombospondin_3-like_rpt"/>
</dbReference>
<evidence type="ECO:0000256" key="2">
    <source>
        <dbReference type="ARBA" id="ARBA00022448"/>
    </source>
</evidence>
<keyword evidence="3" id="KW-1134">Transmembrane beta strand</keyword>
<dbReference type="InterPro" id="IPR028974">
    <property type="entry name" value="TSP_type-3_rpt"/>
</dbReference>
<dbReference type="SUPFAM" id="SSF103088">
    <property type="entry name" value="OmpA-like"/>
    <property type="match status" value="1"/>
</dbReference>
<evidence type="ECO:0000256" key="5">
    <source>
        <dbReference type="ARBA" id="ARBA00022729"/>
    </source>
</evidence>
<evidence type="ECO:0000256" key="10">
    <source>
        <dbReference type="PROSITE-ProRule" id="PRU00473"/>
    </source>
</evidence>
<keyword evidence="4" id="KW-0812">Transmembrane</keyword>
<keyword evidence="7" id="KW-0626">Porin</keyword>
<dbReference type="PRINTS" id="PR01021">
    <property type="entry name" value="OMPADOMAIN"/>
</dbReference>
<evidence type="ECO:0000256" key="8">
    <source>
        <dbReference type="ARBA" id="ARBA00023136"/>
    </source>
</evidence>
<dbReference type="SUPFAM" id="SSF103647">
    <property type="entry name" value="TSP type-3 repeat"/>
    <property type="match status" value="1"/>
</dbReference>
<dbReference type="STRING" id="279360.MB14_06035"/>
<dbReference type="PROSITE" id="PS51123">
    <property type="entry name" value="OMPA_2"/>
    <property type="match status" value="1"/>
</dbReference>
<dbReference type="Gene3D" id="3.30.1330.60">
    <property type="entry name" value="OmpA-like domain"/>
    <property type="match status" value="1"/>
</dbReference>
<dbReference type="PANTHER" id="PTHR30329">
    <property type="entry name" value="STATOR ELEMENT OF FLAGELLAR MOTOR COMPLEX"/>
    <property type="match status" value="1"/>
</dbReference>
<evidence type="ECO:0000313" key="12">
    <source>
        <dbReference type="EMBL" id="KYG74763.1"/>
    </source>
</evidence>
<dbReference type="GO" id="GO:0006811">
    <property type="term" value="P:monoatomic ion transport"/>
    <property type="evidence" value="ECO:0007669"/>
    <property type="project" value="UniProtKB-KW"/>
</dbReference>
<dbReference type="Proteomes" id="UP000075583">
    <property type="component" value="Unassembled WGS sequence"/>
</dbReference>
<organism evidence="12 13">
    <name type="scientific">Roseivirga ehrenbergii (strain DSM 102268 / JCM 13514 / KCTC 12282 / NCIMB 14502 / KMM 6017)</name>
    <dbReference type="NCBI Taxonomy" id="279360"/>
    <lineage>
        <taxon>Bacteria</taxon>
        <taxon>Pseudomonadati</taxon>
        <taxon>Bacteroidota</taxon>
        <taxon>Cytophagia</taxon>
        <taxon>Cytophagales</taxon>
        <taxon>Roseivirgaceae</taxon>
        <taxon>Roseivirga</taxon>
    </lineage>
</organism>
<comment type="subcellular location">
    <subcellularLocation>
        <location evidence="1">Cell outer membrane</location>
        <topology evidence="1">Multi-pass membrane protein</topology>
    </subcellularLocation>
</comment>
<evidence type="ECO:0000256" key="6">
    <source>
        <dbReference type="ARBA" id="ARBA00023065"/>
    </source>
</evidence>
<dbReference type="CDD" id="cd07185">
    <property type="entry name" value="OmpA_C-like"/>
    <property type="match status" value="1"/>
</dbReference>
<accession>A0A150X7U4</accession>
<feature type="domain" description="OmpA-like" evidence="11">
    <location>
        <begin position="295"/>
        <end position="412"/>
    </location>
</feature>
<proteinExistence type="predicted"/>
<dbReference type="Pfam" id="PF00691">
    <property type="entry name" value="OmpA"/>
    <property type="match status" value="1"/>
</dbReference>
<dbReference type="GO" id="GO:0046930">
    <property type="term" value="C:pore complex"/>
    <property type="evidence" value="ECO:0007669"/>
    <property type="project" value="UniProtKB-KW"/>
</dbReference>
<comment type="caution">
    <text evidence="12">The sequence shown here is derived from an EMBL/GenBank/DDBJ whole genome shotgun (WGS) entry which is preliminary data.</text>
</comment>
<dbReference type="InterPro" id="IPR006665">
    <property type="entry name" value="OmpA-like"/>
</dbReference>
<dbReference type="InterPro" id="IPR011250">
    <property type="entry name" value="OMP/PagP_B-barrel"/>
</dbReference>
<dbReference type="GO" id="GO:0009279">
    <property type="term" value="C:cell outer membrane"/>
    <property type="evidence" value="ECO:0007669"/>
    <property type="project" value="UniProtKB-SubCell"/>
</dbReference>
<keyword evidence="2" id="KW-0813">Transport</keyword>
<dbReference type="AlphaFoldDB" id="A0A150X7U4"/>
<keyword evidence="13" id="KW-1185">Reference proteome</keyword>
<reference evidence="12" key="1">
    <citation type="submission" date="2016-01" db="EMBL/GenBank/DDBJ databases">
        <title>Genome sequencing of Roseivirga ehrenbergii KMM 6017.</title>
        <authorList>
            <person name="Selvaratnam C."/>
            <person name="Thevarajoo S."/>
            <person name="Goh K.M."/>
            <person name="Ee R."/>
            <person name="Chan K.-G."/>
            <person name="Chong C.S."/>
        </authorList>
    </citation>
    <scope>NUCLEOTIDE SEQUENCE [LARGE SCALE GENOMIC DNA]</scope>
    <source>
        <strain evidence="12">KMM 6017</strain>
    </source>
</reference>
<dbReference type="InterPro" id="IPR006664">
    <property type="entry name" value="OMP_bac"/>
</dbReference>
<dbReference type="InterPro" id="IPR050330">
    <property type="entry name" value="Bact_OuterMem_StrucFunc"/>
</dbReference>
<evidence type="ECO:0000256" key="3">
    <source>
        <dbReference type="ARBA" id="ARBA00022452"/>
    </source>
</evidence>
<dbReference type="EMBL" id="LQZQ01000045">
    <property type="protein sequence ID" value="KYG74763.1"/>
    <property type="molecule type" value="Genomic_DNA"/>
</dbReference>
<dbReference type="Pfam" id="PF02412">
    <property type="entry name" value="TSP_3"/>
    <property type="match status" value="4"/>
</dbReference>
<dbReference type="Gene3D" id="2.40.160.20">
    <property type="match status" value="1"/>
</dbReference>
<gene>
    <name evidence="12" type="ORF">MB14_06035</name>
</gene>
<dbReference type="SUPFAM" id="SSF56925">
    <property type="entry name" value="OMPA-like"/>
    <property type="match status" value="1"/>
</dbReference>
<dbReference type="InterPro" id="IPR036737">
    <property type="entry name" value="OmpA-like_sf"/>
</dbReference>
<dbReference type="GO" id="GO:0015288">
    <property type="term" value="F:porin activity"/>
    <property type="evidence" value="ECO:0007669"/>
    <property type="project" value="UniProtKB-KW"/>
</dbReference>
<evidence type="ECO:0000256" key="7">
    <source>
        <dbReference type="ARBA" id="ARBA00023114"/>
    </source>
</evidence>
<evidence type="ECO:0000256" key="1">
    <source>
        <dbReference type="ARBA" id="ARBA00004571"/>
    </source>
</evidence>
<dbReference type="PANTHER" id="PTHR30329:SF21">
    <property type="entry name" value="LIPOPROTEIN YIAD-RELATED"/>
    <property type="match status" value="1"/>
</dbReference>
<dbReference type="GO" id="GO:0007155">
    <property type="term" value="P:cell adhesion"/>
    <property type="evidence" value="ECO:0007669"/>
    <property type="project" value="InterPro"/>
</dbReference>